<evidence type="ECO:0000256" key="7">
    <source>
        <dbReference type="ARBA" id="ARBA00035255"/>
    </source>
</evidence>
<dbReference type="FunCoup" id="I3TDD3">
    <property type="interactions" value="195"/>
</dbReference>
<dbReference type="NCBIfam" id="NF003125">
    <property type="entry name" value="PRK04044.1"/>
    <property type="match status" value="1"/>
</dbReference>
<dbReference type="PANTHER" id="PTHR13718">
    <property type="entry name" value="RIBOSOMAL S SUBUNIT"/>
    <property type="match status" value="1"/>
</dbReference>
<dbReference type="AlphaFoldDB" id="I3TDD3"/>
<evidence type="ECO:0000256" key="3">
    <source>
        <dbReference type="ARBA" id="ARBA00022884"/>
    </source>
</evidence>
<dbReference type="InterPro" id="IPR005324">
    <property type="entry name" value="Ribosomal_uS5_C"/>
</dbReference>
<dbReference type="FunFam" id="3.30.230.10:FF:000004">
    <property type="entry name" value="40S ribosomal protein S2"/>
    <property type="match status" value="1"/>
</dbReference>
<dbReference type="HOGENOM" id="CLU_065898_0_1_2"/>
<dbReference type="InterPro" id="IPR020568">
    <property type="entry name" value="Ribosomal_Su5_D2-typ_SF"/>
</dbReference>
<evidence type="ECO:0000256" key="1">
    <source>
        <dbReference type="ARBA" id="ARBA00008945"/>
    </source>
</evidence>
<dbReference type="InterPro" id="IPR014721">
    <property type="entry name" value="Ribsml_uS5_D2-typ_fold_subgr"/>
</dbReference>
<dbReference type="EMBL" id="CP003531">
    <property type="protein sequence ID" value="AFK50771.1"/>
    <property type="molecule type" value="Genomic_DNA"/>
</dbReference>
<dbReference type="SUPFAM" id="SSF54211">
    <property type="entry name" value="Ribosomal protein S5 domain 2-like"/>
    <property type="match status" value="1"/>
</dbReference>
<name>I3TDD3_THEC1</name>
<keyword evidence="2 8" id="KW-0699">rRNA-binding</keyword>
<dbReference type="RefSeq" id="WP_014737021.1">
    <property type="nucleotide sequence ID" value="NC_017954.1"/>
</dbReference>
<keyword evidence="3 8" id="KW-0694">RNA-binding</keyword>
<dbReference type="Gene3D" id="3.30.230.10">
    <property type="match status" value="1"/>
</dbReference>
<dbReference type="GO" id="GO:0006412">
    <property type="term" value="P:translation"/>
    <property type="evidence" value="ECO:0007669"/>
    <property type="project" value="UniProtKB-UniRule"/>
</dbReference>
<gene>
    <name evidence="8" type="primary">rps5</name>
    <name evidence="11" type="ordered locus">TCELL_0346</name>
</gene>
<organism evidence="11 12">
    <name type="scientific">Thermogladius calderae (strain DSM 22663 / VKM B-2946 / 1633)</name>
    <dbReference type="NCBI Taxonomy" id="1184251"/>
    <lineage>
        <taxon>Archaea</taxon>
        <taxon>Thermoproteota</taxon>
        <taxon>Thermoprotei</taxon>
        <taxon>Desulfurococcales</taxon>
        <taxon>Desulfurococcaceae</taxon>
        <taxon>Thermogladius</taxon>
    </lineage>
</organism>
<dbReference type="PROSITE" id="PS00585">
    <property type="entry name" value="RIBOSOMAL_S5"/>
    <property type="match status" value="1"/>
</dbReference>
<dbReference type="InterPro" id="IPR013810">
    <property type="entry name" value="Ribosomal_uS5_N"/>
</dbReference>
<dbReference type="Proteomes" id="UP000005270">
    <property type="component" value="Chromosome"/>
</dbReference>
<dbReference type="PROSITE" id="PS50881">
    <property type="entry name" value="S5_DSRBD"/>
    <property type="match status" value="1"/>
</dbReference>
<dbReference type="InParanoid" id="I3TDD3"/>
<keyword evidence="5 8" id="KW-0687">Ribonucleoprotein</keyword>
<dbReference type="HAMAP" id="MF_01307_A">
    <property type="entry name" value="Ribosomal_uS5_A"/>
    <property type="match status" value="1"/>
</dbReference>
<dbReference type="Pfam" id="PF03719">
    <property type="entry name" value="Ribosomal_S5_C"/>
    <property type="match status" value="1"/>
</dbReference>
<protein>
    <recommendedName>
        <fullName evidence="7 8">Small ribosomal subunit protein uS5</fullName>
    </recommendedName>
</protein>
<dbReference type="NCBIfam" id="TIGR01020">
    <property type="entry name" value="uS5_euk_arch"/>
    <property type="match status" value="1"/>
</dbReference>
<dbReference type="InterPro" id="IPR018192">
    <property type="entry name" value="Ribosomal_uS5_N_CS"/>
</dbReference>
<sequence>MSMSAVDKGALEKWVPRTKVGKMVLEGKITSLKEIFDKNLPLLEPEIVDYLLPNLKYERIDAGLVQKMTDAGRRTRFRVVVVVGNEDGFVGVGLGKAKQYVEALNKAIRDAKLNITPVKRGCGSWECRCGEPHSVPFTVVGKSGSVRIVIKPAPKGTGLVAGEVAKVVLRLAGIRDAWTETFGETRTSVNFAKATLNALRNTYKFVTSLDWLRG</sequence>
<evidence type="ECO:0000256" key="9">
    <source>
        <dbReference type="RuleBase" id="RU003823"/>
    </source>
</evidence>
<evidence type="ECO:0000259" key="10">
    <source>
        <dbReference type="PROSITE" id="PS50881"/>
    </source>
</evidence>
<dbReference type="SUPFAM" id="SSF54768">
    <property type="entry name" value="dsRNA-binding domain-like"/>
    <property type="match status" value="1"/>
</dbReference>
<evidence type="ECO:0000256" key="8">
    <source>
        <dbReference type="HAMAP-Rule" id="MF_01307"/>
    </source>
</evidence>
<comment type="similarity">
    <text evidence="1 8 9">Belongs to the universal ribosomal protein uS5 family.</text>
</comment>
<comment type="function">
    <text evidence="8">With S4 and S12 plays an important role in translational accuracy.</text>
</comment>
<evidence type="ECO:0000256" key="5">
    <source>
        <dbReference type="ARBA" id="ARBA00023274"/>
    </source>
</evidence>
<dbReference type="Gene3D" id="3.30.160.20">
    <property type="match status" value="1"/>
</dbReference>
<dbReference type="PANTHER" id="PTHR13718:SF4">
    <property type="entry name" value="40S RIBOSOMAL PROTEIN S2"/>
    <property type="match status" value="1"/>
</dbReference>
<dbReference type="InterPro" id="IPR000851">
    <property type="entry name" value="Ribosomal_uS5"/>
</dbReference>
<evidence type="ECO:0000313" key="12">
    <source>
        <dbReference type="Proteomes" id="UP000005270"/>
    </source>
</evidence>
<proteinExistence type="inferred from homology"/>
<comment type="subunit">
    <text evidence="6 8">Part of the 30S ribosomal subunit. Contacts protein S4.</text>
</comment>
<reference evidence="11 12" key="1">
    <citation type="journal article" date="2012" name="J. Bacteriol.">
        <title>Complete genome sequence of the hyperthermophilic cellulolytic Crenarchaeon 'Thermogladius cellulolyticus' 1633.</title>
        <authorList>
            <person name="Mardanov A.V."/>
            <person name="Kochetkova T.V."/>
            <person name="Beletsky A.V."/>
            <person name="Bonch-Osmolovskaya E.A."/>
            <person name="Ravin N.V."/>
            <person name="Skryabin K.G."/>
        </authorList>
    </citation>
    <scope>NUCLEOTIDE SEQUENCE [LARGE SCALE GENOMIC DNA]</scope>
    <source>
        <strain evidence="12">DSM 22663 / VKM B-2946 / 1633</strain>
    </source>
</reference>
<evidence type="ECO:0000256" key="6">
    <source>
        <dbReference type="ARBA" id="ARBA00025844"/>
    </source>
</evidence>
<evidence type="ECO:0000256" key="4">
    <source>
        <dbReference type="ARBA" id="ARBA00022980"/>
    </source>
</evidence>
<dbReference type="STRING" id="1184251.TCELL_0346"/>
<dbReference type="FunFam" id="3.30.160.20:FF:000002">
    <property type="entry name" value="40S ribosomal protein S2"/>
    <property type="match status" value="1"/>
</dbReference>
<dbReference type="InterPro" id="IPR047866">
    <property type="entry name" value="Ribosomal_uS5_arc"/>
</dbReference>
<dbReference type="eggNOG" id="arCOG04087">
    <property type="taxonomic scope" value="Archaea"/>
</dbReference>
<dbReference type="GO" id="GO:0019843">
    <property type="term" value="F:rRNA binding"/>
    <property type="evidence" value="ECO:0007669"/>
    <property type="project" value="UniProtKB-UniRule"/>
</dbReference>
<dbReference type="GO" id="GO:0022627">
    <property type="term" value="C:cytosolic small ribosomal subunit"/>
    <property type="evidence" value="ECO:0007669"/>
    <property type="project" value="TreeGrafter"/>
</dbReference>
<dbReference type="InterPro" id="IPR005711">
    <property type="entry name" value="Ribosomal_uS5_euk/arc"/>
</dbReference>
<dbReference type="Pfam" id="PF00333">
    <property type="entry name" value="Ribosomal_S5"/>
    <property type="match status" value="1"/>
</dbReference>
<evidence type="ECO:0000313" key="11">
    <source>
        <dbReference type="EMBL" id="AFK50771.1"/>
    </source>
</evidence>
<dbReference type="GO" id="GO:0003735">
    <property type="term" value="F:structural constituent of ribosome"/>
    <property type="evidence" value="ECO:0007669"/>
    <property type="project" value="UniProtKB-UniRule"/>
</dbReference>
<comment type="domain">
    <text evidence="8">The N-terminal domain interacts with the head of the 30S subunit; the C-terminal domain interacts with the body and contacts protein S4. The interaction surface between S4 and S5 is involved in control of translational fidelity.</text>
</comment>
<evidence type="ECO:0000256" key="2">
    <source>
        <dbReference type="ARBA" id="ARBA00022730"/>
    </source>
</evidence>
<dbReference type="OrthoDB" id="38155at2157"/>
<dbReference type="GeneID" id="13012631"/>
<feature type="domain" description="S5 DRBM" evidence="10">
    <location>
        <begin position="55"/>
        <end position="118"/>
    </location>
</feature>
<keyword evidence="4 8" id="KW-0689">Ribosomal protein</keyword>
<accession>I3TDD3</accession>
<dbReference type="KEGG" id="thg:TCELL_0346"/>
<keyword evidence="12" id="KW-1185">Reference proteome</keyword>